<keyword evidence="4" id="KW-1185">Reference proteome</keyword>
<evidence type="ECO:0000313" key="4">
    <source>
        <dbReference type="Proteomes" id="UP000505355"/>
    </source>
</evidence>
<dbReference type="KEGG" id="mmab:HQ865_24970"/>
<dbReference type="Proteomes" id="UP000505355">
    <property type="component" value="Chromosome"/>
</dbReference>
<name>A0A7D4QXS2_9SPHI</name>
<dbReference type="InterPro" id="IPR051083">
    <property type="entry name" value="GrpII_Intron_Splice-Mob/Def"/>
</dbReference>
<comment type="similarity">
    <text evidence="1">Belongs to the bacterial reverse transcriptase family.</text>
</comment>
<dbReference type="InterPro" id="IPR000477">
    <property type="entry name" value="RT_dom"/>
</dbReference>
<evidence type="ECO:0000259" key="2">
    <source>
        <dbReference type="PROSITE" id="PS50878"/>
    </source>
</evidence>
<organism evidence="3 4">
    <name type="scientific">Mucilaginibacter mali</name>
    <dbReference type="NCBI Taxonomy" id="2740462"/>
    <lineage>
        <taxon>Bacteria</taxon>
        <taxon>Pseudomonadati</taxon>
        <taxon>Bacteroidota</taxon>
        <taxon>Sphingobacteriia</taxon>
        <taxon>Sphingobacteriales</taxon>
        <taxon>Sphingobacteriaceae</taxon>
        <taxon>Mucilaginibacter</taxon>
    </lineage>
</organism>
<dbReference type="Pfam" id="PF22548">
    <property type="entry name" value="AEP-TOTE"/>
    <property type="match status" value="1"/>
</dbReference>
<sequence>MEDGTYRLIREKVSVVTIDDMLLNQKSLLTYQEYHSLNKAFIKWICIDLDISKSEIDENAVNEANLELVTSSANDIVNFLKELAIPYLLEFSGRRGFHIWIVFEELQPKETGFHLVNYILSNVALKVAINADRFPKTRGVGKNTKMVGLGVKLPLSQNKVSGKLSFFLDDPNTFNLNQEFWPSRPTDTFLAEQLIILDAYSPLTSGQLDEVLANYLIELASRPYLGQGYLSNIKLTPVSEEALLLDNVLADLHQCEHIDKLLLDYRKGLGGKERSLMVGLLGKLKSPEDHQLGYKLLLEFFSRIKGFRKELTEEKLKLIQYYFPVTCSQLGKCAYCTCNPIVSPVELIQGIKIEQSFELVLPDISIYIFNKIISALKKYAIINDEIPLFPLLKKIENTSFKEIDNAIAEVYKGSFPAQSEFFEFKRNEGDKIRKLYSLDATNNIISTYFLFVLNNIFYTEISENSFGYRLAPSFHSSNIFGNWFINWSIFSKNVNHILNNVEFEDYYVIKVDIRSFYDRIDLQRLRIKLYEEAPTAIKIKLNTLSEAETRRYKSIIDYLIQLSAETTNNGNKGLPQGPAYARYLAELYLLGLDKLIEGEIIKDRKREFYYRFVDDIFVFVEDENKAHVVLKEIDKWININNLELNLSKTEIHNVADYNRSGKFKRFQDDAKYLINKANKNKAILTEAEIQESLSKLENLTNDVKFGLKDNLRFFYFQFSGDPRLNHIKNKLIKFLPYSDTGRGTLYMMFYADLIKLQPDDFWAIASQQERLTGLSLGHYLNTILFNEEPVNTHRQTLAMLIDSLTKRQDLTYADKSLIITIAMKFDIALSEIFLKTCPKLLINSAMETPEIQYTIRDYGFIEEKLRDKDKASFVKELYRIIIQHPLTKAAAQKLAGYSFLRFSEWHQQGGIAELMDSEELIIQYYHVLCFFTLFDDALESSTLISSWENLLQQSKSITLTKNISFDWLTRAVDHSGEDFSKSSYTLLLSNKEGSPLNKYDCPHGFLKQFQNILLVLLFSKEIKLENFSTEDKSYMDTNSLFGKWLLDGNVKLYPVKDNICVKNLALNGLIVLENDSHIFVKSINQIGDLKRFDYLQIDPEYNNNEVEIAKSELLDLYNRSLSFKQFLEKVRTFVQNAATFMDKYQVKYPVYYKNPYAFQEQPLIPYYSEFSQKVSPAGITHANDVAGFWETIQYISAFNNADIHIVADMHNPFNFSIGQLDSRFFPKSELIINSVEDRIDFLGEFLVVLGSSGITSIYDFQYFWTQAAWNTLSKKRRGGSDLSEYLNVHFSDFPTVKEMPYDIFFTVNSRTEIVSDTLLAFFQTIRQSFANFQNEVETIDFDIVDILDEELAILSDFTNERSFTLADLKRVDITFKSQFDPHSRTPQVKLLVNGQSVPDKHILLFERDPIGFYKKNMEELATRTRAQYVFAIENEEELLIYVPELEIAKAFNRIAERKEFLDATLSEPNDYVKVFPKQDHYEAAEKEYDSYDFQGVESKLKDHYANTINIKERVVYWLSLFNDQSIAGSKFGAYLNENQINITKFYRAVLELISIHYSVSDTALAAFEKSLRQFNDENCILFPLKHPDRDRNGLSRMLKKCGFQDRELNFEKNVSDLFNQDCKGRTLVIVADTSISGSQADKSLQYYLKVFKDQAEFEKYQVETNKGKEKYFSFTTLAQTQQFQRNLKQIEKIIFITPLITDAFIKRMEALPVFEGKKIEWVSTDMLSGDSYTLGADHMNMDNKKIIMQLLDDTDLLDKLFRIPDLKMHTEFNRDHSKANILLRIGSLPTKHIRVLSLKPKNGYLSLFDYVENWKN</sequence>
<proteinExistence type="inferred from homology"/>
<feature type="domain" description="Reverse transcriptase" evidence="2">
    <location>
        <begin position="405"/>
        <end position="674"/>
    </location>
</feature>
<dbReference type="RefSeq" id="WP_173417514.1">
    <property type="nucleotide sequence ID" value="NZ_CP054139.1"/>
</dbReference>
<dbReference type="PANTHER" id="PTHR34047">
    <property type="entry name" value="NUCLEAR INTRON MATURASE 1, MITOCHONDRIAL-RELATED"/>
    <property type="match status" value="1"/>
</dbReference>
<dbReference type="InterPro" id="IPR054347">
    <property type="entry name" value="TOTE_primase"/>
</dbReference>
<dbReference type="Gene3D" id="3.90.920.10">
    <property type="entry name" value="DNA primase, PRIM domain"/>
    <property type="match status" value="1"/>
</dbReference>
<dbReference type="CDD" id="cd00525">
    <property type="entry name" value="AE_Prim_S_like"/>
    <property type="match status" value="1"/>
</dbReference>
<protein>
    <recommendedName>
        <fullName evidence="2">Reverse transcriptase domain-containing protein</fullName>
    </recommendedName>
</protein>
<evidence type="ECO:0000313" key="3">
    <source>
        <dbReference type="EMBL" id="QKJ32869.1"/>
    </source>
</evidence>
<dbReference type="PANTHER" id="PTHR34047:SF8">
    <property type="entry name" value="PROTEIN YKFC"/>
    <property type="match status" value="1"/>
</dbReference>
<dbReference type="EMBL" id="CP054139">
    <property type="protein sequence ID" value="QKJ32869.1"/>
    <property type="molecule type" value="Genomic_DNA"/>
</dbReference>
<gene>
    <name evidence="3" type="ORF">HQ865_24970</name>
</gene>
<dbReference type="CDD" id="cd01646">
    <property type="entry name" value="RT_Bac_retron_I"/>
    <property type="match status" value="1"/>
</dbReference>
<accession>A0A7D4QXS2</accession>
<dbReference type="Pfam" id="PF00078">
    <property type="entry name" value="RVT_1"/>
    <property type="match status" value="1"/>
</dbReference>
<dbReference type="SUPFAM" id="SSF56747">
    <property type="entry name" value="Prim-pol domain"/>
    <property type="match status" value="1"/>
</dbReference>
<reference evidence="3 4" key="1">
    <citation type="submission" date="2020-05" db="EMBL/GenBank/DDBJ databases">
        <title>Mucilaginibacter mali sp. nov.</title>
        <authorList>
            <person name="Kim H.S."/>
            <person name="Lee K.C."/>
            <person name="Suh M.K."/>
            <person name="Kim J.-S."/>
            <person name="Han K.-I."/>
            <person name="Eom M.K."/>
            <person name="Shin Y.K."/>
            <person name="Lee J.-S."/>
        </authorList>
    </citation>
    <scope>NUCLEOTIDE SEQUENCE [LARGE SCALE GENOMIC DNA]</scope>
    <source>
        <strain evidence="3 4">G2-14</strain>
    </source>
</reference>
<dbReference type="PROSITE" id="PS50878">
    <property type="entry name" value="RT_POL"/>
    <property type="match status" value="1"/>
</dbReference>
<evidence type="ECO:0000256" key="1">
    <source>
        <dbReference type="ARBA" id="ARBA00034120"/>
    </source>
</evidence>